<dbReference type="SMART" id="SM00563">
    <property type="entry name" value="PlsC"/>
    <property type="match status" value="1"/>
</dbReference>
<sequence>MSNQKKSGGEIKAALALLLLIVSTVIFFIPVLCLGLLKLIPVTRWRVGLTRAIDNVVEYWAEVNNIAIRKTQKVSWQVNGLEHLKPNDWHLIIANHQSWLDIVVLQYIFNGKIPMLKFFIKNSLKWVPLLGFAWWAMGCPFMKRYSREYLRKNPSRRGKDLEATRKAMALFKYSPASITNFVEGTRFTASKKELQQSPYRYLLKPRAGGISFVIGALNNSINRLIDVSIVYSEENHSLWDFLCHRIDVIAVDIREVAIPAEFSNPDLVNDEETQLQFRLWLNNLWLEKDNIIHELKKTCALAANKQSIDNTVDTMRQNEQCLPEN</sequence>
<keyword evidence="1" id="KW-0472">Membrane</keyword>
<dbReference type="NCBIfam" id="NF010621">
    <property type="entry name" value="PRK14014.1"/>
    <property type="match status" value="1"/>
</dbReference>
<dbReference type="CDD" id="cd07990">
    <property type="entry name" value="LPLAT_LCLAT1-like"/>
    <property type="match status" value="1"/>
</dbReference>
<dbReference type="EMBL" id="JBHSAB010000001">
    <property type="protein sequence ID" value="MFC3907780.1"/>
    <property type="molecule type" value="Genomic_DNA"/>
</dbReference>
<protein>
    <submittedName>
        <fullName evidence="3">Acyltransferase</fullName>
        <ecNumber evidence="3">2.3.-.-</ecNumber>
    </submittedName>
</protein>
<feature type="transmembrane region" description="Helical" evidence="1">
    <location>
        <begin position="124"/>
        <end position="142"/>
    </location>
</feature>
<dbReference type="RefSeq" id="WP_382340451.1">
    <property type="nucleotide sequence ID" value="NZ_JBHSAB010000001.1"/>
</dbReference>
<dbReference type="InterPro" id="IPR002123">
    <property type="entry name" value="Plipid/glycerol_acylTrfase"/>
</dbReference>
<gene>
    <name evidence="3" type="ORF">ACFORL_01625</name>
</gene>
<organism evidence="3 4">
    <name type="scientific">Legionella dresdenensis</name>
    <dbReference type="NCBI Taxonomy" id="450200"/>
    <lineage>
        <taxon>Bacteria</taxon>
        <taxon>Pseudomonadati</taxon>
        <taxon>Pseudomonadota</taxon>
        <taxon>Gammaproteobacteria</taxon>
        <taxon>Legionellales</taxon>
        <taxon>Legionellaceae</taxon>
        <taxon>Legionella</taxon>
    </lineage>
</organism>
<keyword evidence="1" id="KW-0812">Transmembrane</keyword>
<dbReference type="GO" id="GO:0016746">
    <property type="term" value="F:acyltransferase activity"/>
    <property type="evidence" value="ECO:0007669"/>
    <property type="project" value="UniProtKB-KW"/>
</dbReference>
<feature type="domain" description="Phospholipid/glycerol acyltransferase" evidence="2">
    <location>
        <begin position="90"/>
        <end position="232"/>
    </location>
</feature>
<comment type="caution">
    <text evidence="3">The sequence shown here is derived from an EMBL/GenBank/DDBJ whole genome shotgun (WGS) entry which is preliminary data.</text>
</comment>
<evidence type="ECO:0000256" key="1">
    <source>
        <dbReference type="SAM" id="Phobius"/>
    </source>
</evidence>
<dbReference type="PANTHER" id="PTHR10983">
    <property type="entry name" value="1-ACYLGLYCEROL-3-PHOSPHATE ACYLTRANSFERASE-RELATED"/>
    <property type="match status" value="1"/>
</dbReference>
<proteinExistence type="predicted"/>
<name>A0ABV8CBU7_9GAMM</name>
<evidence type="ECO:0000313" key="4">
    <source>
        <dbReference type="Proteomes" id="UP001595758"/>
    </source>
</evidence>
<dbReference type="PANTHER" id="PTHR10983:SF16">
    <property type="entry name" value="LYSOCARDIOLIPIN ACYLTRANSFERASE 1"/>
    <property type="match status" value="1"/>
</dbReference>
<keyword evidence="4" id="KW-1185">Reference proteome</keyword>
<feature type="transmembrane region" description="Helical" evidence="1">
    <location>
        <begin position="12"/>
        <end position="37"/>
    </location>
</feature>
<accession>A0ABV8CBU7</accession>
<keyword evidence="3" id="KW-0808">Transferase</keyword>
<dbReference type="SUPFAM" id="SSF69593">
    <property type="entry name" value="Glycerol-3-phosphate (1)-acyltransferase"/>
    <property type="match status" value="1"/>
</dbReference>
<dbReference type="Proteomes" id="UP001595758">
    <property type="component" value="Unassembled WGS sequence"/>
</dbReference>
<dbReference type="EC" id="2.3.-.-" evidence="3"/>
<keyword evidence="1" id="KW-1133">Transmembrane helix</keyword>
<evidence type="ECO:0000259" key="2">
    <source>
        <dbReference type="SMART" id="SM00563"/>
    </source>
</evidence>
<reference evidence="4" key="1">
    <citation type="journal article" date="2019" name="Int. J. Syst. Evol. Microbiol.">
        <title>The Global Catalogue of Microorganisms (GCM) 10K type strain sequencing project: providing services to taxonomists for standard genome sequencing and annotation.</title>
        <authorList>
            <consortium name="The Broad Institute Genomics Platform"/>
            <consortium name="The Broad Institute Genome Sequencing Center for Infectious Disease"/>
            <person name="Wu L."/>
            <person name="Ma J."/>
        </authorList>
    </citation>
    <scope>NUCLEOTIDE SEQUENCE [LARGE SCALE GENOMIC DNA]</scope>
    <source>
        <strain evidence="4">CCUG 59858</strain>
    </source>
</reference>
<evidence type="ECO:0000313" key="3">
    <source>
        <dbReference type="EMBL" id="MFC3907780.1"/>
    </source>
</evidence>
<dbReference type="Pfam" id="PF01553">
    <property type="entry name" value="Acyltransferase"/>
    <property type="match status" value="1"/>
</dbReference>
<keyword evidence="3" id="KW-0012">Acyltransferase</keyword>